<evidence type="ECO:0000256" key="2">
    <source>
        <dbReference type="ARBA" id="ARBA00007362"/>
    </source>
</evidence>
<evidence type="ECO:0000259" key="7">
    <source>
        <dbReference type="Pfam" id="PF00892"/>
    </source>
</evidence>
<keyword evidence="4 6" id="KW-1133">Transmembrane helix</keyword>
<dbReference type="PANTHER" id="PTHR32322">
    <property type="entry name" value="INNER MEMBRANE TRANSPORTER"/>
    <property type="match status" value="1"/>
</dbReference>
<dbReference type="PANTHER" id="PTHR32322:SF2">
    <property type="entry name" value="EAMA DOMAIN-CONTAINING PROTEIN"/>
    <property type="match status" value="1"/>
</dbReference>
<feature type="transmembrane region" description="Helical" evidence="6">
    <location>
        <begin position="240"/>
        <end position="263"/>
    </location>
</feature>
<evidence type="ECO:0000256" key="5">
    <source>
        <dbReference type="ARBA" id="ARBA00023136"/>
    </source>
</evidence>
<feature type="transmembrane region" description="Helical" evidence="6">
    <location>
        <begin position="269"/>
        <end position="287"/>
    </location>
</feature>
<dbReference type="InterPro" id="IPR037185">
    <property type="entry name" value="EmrE-like"/>
</dbReference>
<feature type="transmembrane region" description="Helical" evidence="6">
    <location>
        <begin position="180"/>
        <end position="201"/>
    </location>
</feature>
<dbReference type="Pfam" id="PF00892">
    <property type="entry name" value="EamA"/>
    <property type="match status" value="2"/>
</dbReference>
<feature type="transmembrane region" description="Helical" evidence="6">
    <location>
        <begin position="147"/>
        <end position="168"/>
    </location>
</feature>
<feature type="transmembrane region" description="Helical" evidence="6">
    <location>
        <begin position="94"/>
        <end position="114"/>
    </location>
</feature>
<dbReference type="SUPFAM" id="SSF103481">
    <property type="entry name" value="Multidrug resistance efflux transporter EmrE"/>
    <property type="match status" value="2"/>
</dbReference>
<dbReference type="InterPro" id="IPR050638">
    <property type="entry name" value="AA-Vitamin_Transporters"/>
</dbReference>
<evidence type="ECO:0000256" key="6">
    <source>
        <dbReference type="SAM" id="Phobius"/>
    </source>
</evidence>
<feature type="domain" description="EamA" evidence="7">
    <location>
        <begin position="150"/>
        <end position="285"/>
    </location>
</feature>
<gene>
    <name evidence="8" type="ORF">V0R53_05455</name>
</gene>
<reference evidence="8 9" key="1">
    <citation type="submission" date="2024-01" db="EMBL/GenBank/DDBJ databases">
        <title>Unpublished Manusciprt.</title>
        <authorList>
            <person name="Duman M."/>
            <person name="Valdes E.G."/>
            <person name="Ajmi N."/>
            <person name="Altun S."/>
            <person name="Saticioglu I.B."/>
        </authorList>
    </citation>
    <scope>NUCLEOTIDE SEQUENCE [LARGE SCALE GENOMIC DNA]</scope>
    <source>
        <strain evidence="8 9">120P</strain>
    </source>
</reference>
<feature type="domain" description="EamA" evidence="7">
    <location>
        <begin position="6"/>
        <end position="138"/>
    </location>
</feature>
<evidence type="ECO:0000313" key="8">
    <source>
        <dbReference type="EMBL" id="MEE1865838.1"/>
    </source>
</evidence>
<keyword evidence="5 6" id="KW-0472">Membrane</keyword>
<dbReference type="AlphaFoldDB" id="A0AB35WMZ9"/>
<comment type="caution">
    <text evidence="8">The sequence shown here is derived from an EMBL/GenBank/DDBJ whole genome shotgun (WGS) entry which is preliminary data.</text>
</comment>
<name>A0AB35WMZ9_9PSED</name>
<keyword evidence="9" id="KW-1185">Reference proteome</keyword>
<feature type="transmembrane region" description="Helical" evidence="6">
    <location>
        <begin position="65"/>
        <end position="82"/>
    </location>
</feature>
<dbReference type="RefSeq" id="WP_330078984.1">
    <property type="nucleotide sequence ID" value="NZ_JAZDCU010000003.1"/>
</dbReference>
<proteinExistence type="inferred from homology"/>
<protein>
    <submittedName>
        <fullName evidence="8">DMT family transporter</fullName>
    </submittedName>
</protein>
<feature type="transmembrane region" description="Helical" evidence="6">
    <location>
        <begin position="121"/>
        <end position="141"/>
    </location>
</feature>
<dbReference type="Proteomes" id="UP001307839">
    <property type="component" value="Unassembled WGS sequence"/>
</dbReference>
<evidence type="ECO:0000256" key="3">
    <source>
        <dbReference type="ARBA" id="ARBA00022692"/>
    </source>
</evidence>
<comment type="subcellular location">
    <subcellularLocation>
        <location evidence="1">Membrane</location>
        <topology evidence="1">Multi-pass membrane protein</topology>
    </subcellularLocation>
</comment>
<comment type="similarity">
    <text evidence="2">Belongs to the EamA transporter family.</text>
</comment>
<evidence type="ECO:0000256" key="1">
    <source>
        <dbReference type="ARBA" id="ARBA00004141"/>
    </source>
</evidence>
<keyword evidence="3 6" id="KW-0812">Transmembrane</keyword>
<organism evidence="8 9">
    <name type="scientific">Pseudomonas auratipiscis</name>
    <dbReference type="NCBI Taxonomy" id="3115853"/>
    <lineage>
        <taxon>Bacteria</taxon>
        <taxon>Pseudomonadati</taxon>
        <taxon>Pseudomonadota</taxon>
        <taxon>Gammaproteobacteria</taxon>
        <taxon>Pseudomonadales</taxon>
        <taxon>Pseudomonadaceae</taxon>
        <taxon>Pseudomonas</taxon>
    </lineage>
</organism>
<feature type="transmembrane region" description="Helical" evidence="6">
    <location>
        <begin position="213"/>
        <end position="233"/>
    </location>
</feature>
<feature type="transmembrane region" description="Helical" evidence="6">
    <location>
        <begin position="33"/>
        <end position="53"/>
    </location>
</feature>
<sequence length="311" mass="32680">MKKTAVAAFIFLGVVWGSNFIFVKWAAQLISPLQITLLRVLFGFLPVLAYAVSTKALKRSHWRHAHHFLAMSLLATAVYYFAFAKGTALLDTGIAGMLGGAIPLFTFLCAWLFLRSEQINTVKTLGIALGFAGILIVARPWSSQGVISPAGICYMIFGALSVGGSFVYAKRFLSPLGLPAAALTTYQIGSALFLLLLVTPLDGIEVVFLNPRAGVGLVVGLGLLGTGAAYLAYYYIVEAFGALTASAVTYIPPVVALLIGAAIGEPITTGSWIAAGLILAGVALVQIHAQIRKPRDVGSAGVVDVVRPRGG</sequence>
<evidence type="ECO:0000256" key="4">
    <source>
        <dbReference type="ARBA" id="ARBA00022989"/>
    </source>
</evidence>
<accession>A0AB35WMZ9</accession>
<evidence type="ECO:0000313" key="9">
    <source>
        <dbReference type="Proteomes" id="UP001307839"/>
    </source>
</evidence>
<dbReference type="InterPro" id="IPR000620">
    <property type="entry name" value="EamA_dom"/>
</dbReference>
<dbReference type="EMBL" id="JAZDQP010000003">
    <property type="protein sequence ID" value="MEE1865838.1"/>
    <property type="molecule type" value="Genomic_DNA"/>
</dbReference>
<dbReference type="GO" id="GO:0016020">
    <property type="term" value="C:membrane"/>
    <property type="evidence" value="ECO:0007669"/>
    <property type="project" value="UniProtKB-SubCell"/>
</dbReference>